<sequence>MFADTLRALRQNKGMTQAQLARRLGVSSSTVGMYEQGRRVPHSEMLGKIASLFGVSVDYLLGEHPISGTMELRDLAPQVRRLLLQNEGLMFNGTPLSADDVDKLLDALMMGAAIILQQDKKTAEN</sequence>
<dbReference type="EMBL" id="JACRTC010000004">
    <property type="protein sequence ID" value="MBC8570603.1"/>
    <property type="molecule type" value="Genomic_DNA"/>
</dbReference>
<dbReference type="InterPro" id="IPR001387">
    <property type="entry name" value="Cro/C1-type_HTH"/>
</dbReference>
<evidence type="ECO:0000313" key="4">
    <source>
        <dbReference type="Proteomes" id="UP000660861"/>
    </source>
</evidence>
<dbReference type="PANTHER" id="PTHR46558:SF11">
    <property type="entry name" value="HTH-TYPE TRANSCRIPTIONAL REGULATOR XRE"/>
    <property type="match status" value="1"/>
</dbReference>
<protein>
    <submittedName>
        <fullName evidence="3">Helix-turn-helix transcriptional regulator</fullName>
    </submittedName>
</protein>
<dbReference type="Proteomes" id="UP000660861">
    <property type="component" value="Unassembled WGS sequence"/>
</dbReference>
<evidence type="ECO:0000256" key="1">
    <source>
        <dbReference type="ARBA" id="ARBA00023125"/>
    </source>
</evidence>
<dbReference type="SMART" id="SM00530">
    <property type="entry name" value="HTH_XRE"/>
    <property type="match status" value="1"/>
</dbReference>
<dbReference type="Pfam" id="PF01381">
    <property type="entry name" value="HTH_3"/>
    <property type="match status" value="1"/>
</dbReference>
<keyword evidence="1" id="KW-0238">DNA-binding</keyword>
<dbReference type="AlphaFoldDB" id="A0A926IBS8"/>
<dbReference type="Gene3D" id="1.10.260.40">
    <property type="entry name" value="lambda repressor-like DNA-binding domains"/>
    <property type="match status" value="1"/>
</dbReference>
<proteinExistence type="predicted"/>
<keyword evidence="4" id="KW-1185">Reference proteome</keyword>
<gene>
    <name evidence="3" type="ORF">H8709_07120</name>
</gene>
<accession>A0A926IBS8</accession>
<comment type="caution">
    <text evidence="3">The sequence shown here is derived from an EMBL/GenBank/DDBJ whole genome shotgun (WGS) entry which is preliminary data.</text>
</comment>
<dbReference type="SUPFAM" id="SSF47413">
    <property type="entry name" value="lambda repressor-like DNA-binding domains"/>
    <property type="match status" value="1"/>
</dbReference>
<dbReference type="PROSITE" id="PS50943">
    <property type="entry name" value="HTH_CROC1"/>
    <property type="match status" value="1"/>
</dbReference>
<dbReference type="PANTHER" id="PTHR46558">
    <property type="entry name" value="TRACRIPTIONAL REGULATORY PROTEIN-RELATED-RELATED"/>
    <property type="match status" value="1"/>
</dbReference>
<dbReference type="GO" id="GO:0003677">
    <property type="term" value="F:DNA binding"/>
    <property type="evidence" value="ECO:0007669"/>
    <property type="project" value="UniProtKB-KW"/>
</dbReference>
<dbReference type="RefSeq" id="WP_262397700.1">
    <property type="nucleotide sequence ID" value="NZ_JACRTC010000004.1"/>
</dbReference>
<evidence type="ECO:0000313" key="3">
    <source>
        <dbReference type="EMBL" id="MBC8570603.1"/>
    </source>
</evidence>
<dbReference type="CDD" id="cd00093">
    <property type="entry name" value="HTH_XRE"/>
    <property type="match status" value="1"/>
</dbReference>
<evidence type="ECO:0000259" key="2">
    <source>
        <dbReference type="PROSITE" id="PS50943"/>
    </source>
</evidence>
<feature type="domain" description="HTH cro/C1-type" evidence="2">
    <location>
        <begin position="6"/>
        <end position="60"/>
    </location>
</feature>
<dbReference type="InterPro" id="IPR010982">
    <property type="entry name" value="Lambda_DNA-bd_dom_sf"/>
</dbReference>
<reference evidence="3" key="1">
    <citation type="submission" date="2020-08" db="EMBL/GenBank/DDBJ databases">
        <title>Genome public.</title>
        <authorList>
            <person name="Liu C."/>
            <person name="Sun Q."/>
        </authorList>
    </citation>
    <scope>NUCLEOTIDE SEQUENCE</scope>
    <source>
        <strain evidence="3">NSJ-54</strain>
    </source>
</reference>
<name>A0A926IBS8_9FIRM</name>
<organism evidence="3 4">
    <name type="scientific">Zongyangia hominis</name>
    <dbReference type="NCBI Taxonomy" id="2763677"/>
    <lineage>
        <taxon>Bacteria</taxon>
        <taxon>Bacillati</taxon>
        <taxon>Bacillota</taxon>
        <taxon>Clostridia</taxon>
        <taxon>Eubacteriales</taxon>
        <taxon>Oscillospiraceae</taxon>
        <taxon>Zongyangia</taxon>
    </lineage>
</organism>